<dbReference type="OrthoDB" id="9792756at2"/>
<dbReference type="GO" id="GO:0005829">
    <property type="term" value="C:cytosol"/>
    <property type="evidence" value="ECO:0007669"/>
    <property type="project" value="TreeGrafter"/>
</dbReference>
<evidence type="ECO:0000313" key="2">
    <source>
        <dbReference type="Proteomes" id="UP000003330"/>
    </source>
</evidence>
<dbReference type="PANTHER" id="PTHR34986">
    <property type="entry name" value="EVOLVED BETA-GALACTOSIDASE SUBUNIT BETA"/>
    <property type="match status" value="1"/>
</dbReference>
<dbReference type="PANTHER" id="PTHR34986:SF1">
    <property type="entry name" value="PROTEIN YIAL"/>
    <property type="match status" value="1"/>
</dbReference>
<dbReference type="NCBIfam" id="TIGR00022">
    <property type="entry name" value="YhcH/YjgK/YiaL family protein"/>
    <property type="match status" value="1"/>
</dbReference>
<comment type="caution">
    <text evidence="1">The sequence shown here is derived from an EMBL/GenBank/DDBJ whole genome shotgun (WGS) entry which is preliminary data.</text>
</comment>
<sequence length="151" mass="17356">MIYDDISYIHRYKGIHPDLDSAISYLESQDIKQLQEGRHRILDDKIVLFIQKNRLSKDSNETFEYHKRYADLHLLLEGSESIAYGQGACQYLGDFKDQEDIGFMSCDQSIALVLGAGQFAYFYPEEAHQPNGFNHAGEEVVKCLIKVLMTQ</sequence>
<name>G5K4W3_9STRE</name>
<dbReference type="Pfam" id="PF04074">
    <property type="entry name" value="DUF386"/>
    <property type="match status" value="1"/>
</dbReference>
<organism evidence="1 2">
    <name type="scientific">Streptococcus ictaluri 707-05</name>
    <dbReference type="NCBI Taxonomy" id="764299"/>
    <lineage>
        <taxon>Bacteria</taxon>
        <taxon>Bacillati</taxon>
        <taxon>Bacillota</taxon>
        <taxon>Bacilli</taxon>
        <taxon>Lactobacillales</taxon>
        <taxon>Streptococcaceae</taxon>
        <taxon>Streptococcus</taxon>
    </lineage>
</organism>
<dbReference type="RefSeq" id="WP_008089826.1">
    <property type="nucleotide sequence ID" value="NZ_AEUX02000007.1"/>
</dbReference>
<dbReference type="eggNOG" id="COG2731">
    <property type="taxonomic scope" value="Bacteria"/>
</dbReference>
<reference evidence="1 2" key="1">
    <citation type="journal article" date="2014" name="Int. J. Syst. Evol. Microbiol.">
        <title>Phylogenomics and the dynamic genome evolution of the genus Streptococcus.</title>
        <authorList>
            <consortium name="The Broad Institute Genome Sequencing Platform"/>
            <person name="Richards V.P."/>
            <person name="Palmer S.R."/>
            <person name="Pavinski Bitar P.D."/>
            <person name="Qin X."/>
            <person name="Weinstock G.M."/>
            <person name="Highlander S.K."/>
            <person name="Town C.D."/>
            <person name="Burne R.A."/>
            <person name="Stanhope M.J."/>
        </authorList>
    </citation>
    <scope>NUCLEOTIDE SEQUENCE [LARGE SCALE GENOMIC DNA]</scope>
    <source>
        <strain evidence="1 2">707-05</strain>
    </source>
</reference>
<protein>
    <submittedName>
        <fullName evidence="1">YhcH/YjgK/YiaL family protein</fullName>
    </submittedName>
</protein>
<dbReference type="STRING" id="764299.STRIC_1850"/>
<dbReference type="Proteomes" id="UP000003330">
    <property type="component" value="Unassembled WGS sequence"/>
</dbReference>
<dbReference type="Gene3D" id="2.60.120.370">
    <property type="entry name" value="YhcH/YjgK/YiaL"/>
    <property type="match status" value="1"/>
</dbReference>
<accession>G5K4W3</accession>
<evidence type="ECO:0000313" key="1">
    <source>
        <dbReference type="EMBL" id="EHI68937.1"/>
    </source>
</evidence>
<dbReference type="AlphaFoldDB" id="G5K4W3"/>
<dbReference type="InterPro" id="IPR004375">
    <property type="entry name" value="NanQ/TabA/YiaL"/>
</dbReference>
<dbReference type="SUPFAM" id="SSF51197">
    <property type="entry name" value="Clavaminate synthase-like"/>
    <property type="match status" value="1"/>
</dbReference>
<dbReference type="InterPro" id="IPR037012">
    <property type="entry name" value="NanQ/TabA/YiaL_sf"/>
</dbReference>
<gene>
    <name evidence="1" type="ORF">STRIC_1850</name>
</gene>
<proteinExistence type="predicted"/>
<dbReference type="EMBL" id="AEUX02000007">
    <property type="protein sequence ID" value="EHI68937.1"/>
    <property type="molecule type" value="Genomic_DNA"/>
</dbReference>
<keyword evidence="2" id="KW-1185">Reference proteome</keyword>